<accession>A0A815B359</accession>
<dbReference type="InterPro" id="IPR013083">
    <property type="entry name" value="Znf_RING/FYVE/PHD"/>
</dbReference>
<dbReference type="GO" id="GO:0005576">
    <property type="term" value="C:extracellular region"/>
    <property type="evidence" value="ECO:0007669"/>
    <property type="project" value="TreeGrafter"/>
</dbReference>
<keyword evidence="4" id="KW-0862">Zinc</keyword>
<dbReference type="SUPFAM" id="SSF101898">
    <property type="entry name" value="NHL repeat"/>
    <property type="match status" value="1"/>
</dbReference>
<dbReference type="PANTHER" id="PTHR10680:SF28">
    <property type="entry name" value="SMP-30_GLUCONOLACTONASE_LRE-LIKE REGION DOMAIN-CONTAINING PROTEIN"/>
    <property type="match status" value="1"/>
</dbReference>
<dbReference type="GO" id="GO:0008270">
    <property type="term" value="F:zinc ion binding"/>
    <property type="evidence" value="ECO:0007669"/>
    <property type="project" value="UniProtKB-KW"/>
</dbReference>
<dbReference type="Gene3D" id="2.40.10.500">
    <property type="match status" value="1"/>
</dbReference>
<keyword evidence="5" id="KW-0325">Glycoprotein</keyword>
<sequence>MDEDSIDAEVKCSICTEAFIDPVVISSCKHIFCRSGIETVLQDKPVCPLCRHEPITLNELQLADHTMLDYLNQLLVKCDTCYEKNIQRNLFDEHIKKLCPKVQVTCSAADLKCGWTGLRDQLDEHVAHCTFELMRPILGQLPVMTEEMKRIQNDNQELQLQVNGLVHRCKQLERKINGSCMIPLRAAEIDINAKWTINGLTLAGSNEGGNRLNQLCHPQGLYLNDEQTLYIADFFNHRIIEWKLGETNGKVVAGGNGPGNNNNQLNYPTDVIVDKENDCLFICDRENRRVVRWSLQDSASGETIISNISCNCLTIDDNKFLYITDIDNHEVRRWRLGDTQGVVVAGGNGQGDRVDQLNYPTFVFVDRDHSVYVSDYSNHRVMQWTENAKEGIVVAGGQGEGNSLRHSYYPGGVIVDQWGTVYVADSESHRVMRWQKGATEGKIIAGENGRGIQSNQLNRPSGLLFDKHGNLFVSDYGNNRIQKFEILTKYP</sequence>
<dbReference type="AlphaFoldDB" id="A0A815B359"/>
<proteinExistence type="predicted"/>
<feature type="repeat" description="NHL" evidence="7">
    <location>
        <begin position="456"/>
        <end position="487"/>
    </location>
</feature>
<dbReference type="Gene3D" id="2.120.10.30">
    <property type="entry name" value="TolB, C-terminal domain"/>
    <property type="match status" value="2"/>
</dbReference>
<dbReference type="InterPro" id="IPR011042">
    <property type="entry name" value="6-blade_b-propeller_TolB-like"/>
</dbReference>
<dbReference type="InterPro" id="IPR001841">
    <property type="entry name" value="Znf_RING"/>
</dbReference>
<evidence type="ECO:0000256" key="2">
    <source>
        <dbReference type="ARBA" id="ARBA00022737"/>
    </source>
</evidence>
<feature type="repeat" description="NHL" evidence="7">
    <location>
        <begin position="356"/>
        <end position="387"/>
    </location>
</feature>
<dbReference type="EMBL" id="CAJNOT010001921">
    <property type="protein sequence ID" value="CAF1264299.1"/>
    <property type="molecule type" value="Genomic_DNA"/>
</dbReference>
<evidence type="ECO:0000313" key="10">
    <source>
        <dbReference type="EMBL" id="CAF1264299.1"/>
    </source>
</evidence>
<gene>
    <name evidence="10" type="ORF">ZHD862_LOCUS26070</name>
</gene>
<evidence type="ECO:0000256" key="7">
    <source>
        <dbReference type="PROSITE-ProRule" id="PRU00504"/>
    </source>
</evidence>
<evidence type="ECO:0000256" key="1">
    <source>
        <dbReference type="ARBA" id="ARBA00022729"/>
    </source>
</evidence>
<feature type="domain" description="RING-type" evidence="9">
    <location>
        <begin position="12"/>
        <end position="51"/>
    </location>
</feature>
<dbReference type="PANTHER" id="PTHR10680">
    <property type="entry name" value="PEPTIDYL-GLYCINE ALPHA-AMIDATING MONOOXYGENASE"/>
    <property type="match status" value="1"/>
</dbReference>
<dbReference type="SMART" id="SM00184">
    <property type="entry name" value="RING"/>
    <property type="match status" value="1"/>
</dbReference>
<keyword evidence="3 6" id="KW-0479">Metal-binding</keyword>
<organism evidence="10 11">
    <name type="scientific">Rotaria sordida</name>
    <dbReference type="NCBI Taxonomy" id="392033"/>
    <lineage>
        <taxon>Eukaryota</taxon>
        <taxon>Metazoa</taxon>
        <taxon>Spiralia</taxon>
        <taxon>Gnathifera</taxon>
        <taxon>Rotifera</taxon>
        <taxon>Eurotatoria</taxon>
        <taxon>Bdelloidea</taxon>
        <taxon>Philodinida</taxon>
        <taxon>Philodinidae</taxon>
        <taxon>Rotaria</taxon>
    </lineage>
</organism>
<evidence type="ECO:0000256" key="3">
    <source>
        <dbReference type="ARBA" id="ARBA00022771"/>
    </source>
</evidence>
<protein>
    <recommendedName>
        <fullName evidence="9">RING-type domain-containing protein</fullName>
    </recommendedName>
</protein>
<feature type="coiled-coil region" evidence="8">
    <location>
        <begin position="141"/>
        <end position="175"/>
    </location>
</feature>
<dbReference type="Pfam" id="PF13923">
    <property type="entry name" value="zf-C3HC4_2"/>
    <property type="match status" value="1"/>
</dbReference>
<evidence type="ECO:0000256" key="8">
    <source>
        <dbReference type="SAM" id="Coils"/>
    </source>
</evidence>
<dbReference type="PROSITE" id="PS50089">
    <property type="entry name" value="ZF_RING_2"/>
    <property type="match status" value="1"/>
</dbReference>
<evidence type="ECO:0000313" key="11">
    <source>
        <dbReference type="Proteomes" id="UP000663864"/>
    </source>
</evidence>
<reference evidence="10" key="1">
    <citation type="submission" date="2021-02" db="EMBL/GenBank/DDBJ databases">
        <authorList>
            <person name="Nowell W R."/>
        </authorList>
    </citation>
    <scope>NUCLEOTIDE SEQUENCE</scope>
</reference>
<dbReference type="SUPFAM" id="SSF49599">
    <property type="entry name" value="TRAF domain-like"/>
    <property type="match status" value="1"/>
</dbReference>
<keyword evidence="8" id="KW-0175">Coiled coil</keyword>
<name>A0A815B359_9BILA</name>
<evidence type="ECO:0000256" key="5">
    <source>
        <dbReference type="ARBA" id="ARBA00023180"/>
    </source>
</evidence>
<evidence type="ECO:0000256" key="4">
    <source>
        <dbReference type="ARBA" id="ARBA00022833"/>
    </source>
</evidence>
<dbReference type="Pfam" id="PF01436">
    <property type="entry name" value="NHL"/>
    <property type="match status" value="1"/>
</dbReference>
<keyword evidence="3 6" id="KW-0863">Zinc-finger</keyword>
<dbReference type="Proteomes" id="UP000663864">
    <property type="component" value="Unassembled WGS sequence"/>
</dbReference>
<dbReference type="Gene3D" id="3.30.40.10">
    <property type="entry name" value="Zinc/RING finger domain, C3HC4 (zinc finger)"/>
    <property type="match status" value="2"/>
</dbReference>
<keyword evidence="2" id="KW-0677">Repeat</keyword>
<evidence type="ECO:0000256" key="6">
    <source>
        <dbReference type="PROSITE-ProRule" id="PRU00175"/>
    </source>
</evidence>
<dbReference type="SUPFAM" id="SSF57850">
    <property type="entry name" value="RING/U-box"/>
    <property type="match status" value="1"/>
</dbReference>
<comment type="caution">
    <text evidence="10">The sequence shown here is derived from an EMBL/GenBank/DDBJ whole genome shotgun (WGS) entry which is preliminary data.</text>
</comment>
<dbReference type="InterPro" id="IPR001258">
    <property type="entry name" value="NHL_repeat"/>
</dbReference>
<dbReference type="Pfam" id="PF17170">
    <property type="entry name" value="DUF5128"/>
    <property type="match status" value="1"/>
</dbReference>
<evidence type="ECO:0000259" key="9">
    <source>
        <dbReference type="PROSITE" id="PS50089"/>
    </source>
</evidence>
<dbReference type="CDD" id="cd05819">
    <property type="entry name" value="NHL"/>
    <property type="match status" value="1"/>
</dbReference>
<keyword evidence="1" id="KW-0732">Signal</keyword>
<dbReference type="PROSITE" id="PS51125">
    <property type="entry name" value="NHL"/>
    <property type="match status" value="2"/>
</dbReference>